<dbReference type="InterPro" id="IPR029063">
    <property type="entry name" value="SAM-dependent_MTases_sf"/>
</dbReference>
<dbReference type="Gene3D" id="3.40.50.150">
    <property type="entry name" value="Vaccinia Virus protein VP39"/>
    <property type="match status" value="1"/>
</dbReference>
<sequence>MENGNRENVYEVYDKIAEWFSENRYSGLMEKYYLDKMIALLNKGATILDLGCGTGKPILEYLFSNKLEVTGIDASHKMIEIARKNFPTVQFILTDMRKLSLNKKFDALIAWNSFFHLPAEDQPKMFDIFAAHLNPKGILLLTSGAEKGEVWGLNGGENLFHASLNTADYQSLLTANNFEVLEHKINDQSCGGATVWMAQYNP</sequence>
<evidence type="ECO:0000256" key="1">
    <source>
        <dbReference type="ARBA" id="ARBA00022679"/>
    </source>
</evidence>
<name>A0ABR7KVH0_9SPHI</name>
<accession>A0ABR7KVH0</accession>
<dbReference type="CDD" id="cd02440">
    <property type="entry name" value="AdoMet_MTases"/>
    <property type="match status" value="1"/>
</dbReference>
<feature type="domain" description="Methyltransferase" evidence="2">
    <location>
        <begin position="47"/>
        <end position="137"/>
    </location>
</feature>
<reference evidence="3 4" key="1">
    <citation type="submission" date="2020-08" db="EMBL/GenBank/DDBJ databases">
        <authorList>
            <person name="Sun Q."/>
            <person name="Inoue M."/>
        </authorList>
    </citation>
    <scope>NUCLEOTIDE SEQUENCE [LARGE SCALE GENOMIC DNA]</scope>
    <source>
        <strain evidence="3 4">CCM 8938</strain>
    </source>
</reference>
<organism evidence="3 4">
    <name type="scientific">Pedobacter fastidiosus</name>
    <dbReference type="NCBI Taxonomy" id="2765361"/>
    <lineage>
        <taxon>Bacteria</taxon>
        <taxon>Pseudomonadati</taxon>
        <taxon>Bacteroidota</taxon>
        <taxon>Sphingobacteriia</taxon>
        <taxon>Sphingobacteriales</taxon>
        <taxon>Sphingobacteriaceae</taxon>
        <taxon>Pedobacter</taxon>
    </lineage>
</organism>
<keyword evidence="4" id="KW-1185">Reference proteome</keyword>
<keyword evidence="1" id="KW-0808">Transferase</keyword>
<dbReference type="GO" id="GO:0032259">
    <property type="term" value="P:methylation"/>
    <property type="evidence" value="ECO:0007669"/>
    <property type="project" value="UniProtKB-KW"/>
</dbReference>
<evidence type="ECO:0000313" key="4">
    <source>
        <dbReference type="Proteomes" id="UP000652755"/>
    </source>
</evidence>
<dbReference type="Pfam" id="PF13649">
    <property type="entry name" value="Methyltransf_25"/>
    <property type="match status" value="1"/>
</dbReference>
<dbReference type="SUPFAM" id="SSF53335">
    <property type="entry name" value="S-adenosyl-L-methionine-dependent methyltransferases"/>
    <property type="match status" value="1"/>
</dbReference>
<dbReference type="Proteomes" id="UP000652755">
    <property type="component" value="Unassembled WGS sequence"/>
</dbReference>
<dbReference type="GO" id="GO:0008168">
    <property type="term" value="F:methyltransferase activity"/>
    <property type="evidence" value="ECO:0007669"/>
    <property type="project" value="UniProtKB-KW"/>
</dbReference>
<comment type="caution">
    <text evidence="3">The sequence shown here is derived from an EMBL/GenBank/DDBJ whole genome shotgun (WGS) entry which is preliminary data.</text>
</comment>
<gene>
    <name evidence="3" type="ORF">H7U22_14835</name>
</gene>
<protein>
    <submittedName>
        <fullName evidence="3">Class I SAM-dependent methyltransferase</fullName>
    </submittedName>
</protein>
<dbReference type="EMBL" id="JACRYL010000012">
    <property type="protein sequence ID" value="MBC6111698.1"/>
    <property type="molecule type" value="Genomic_DNA"/>
</dbReference>
<dbReference type="InterPro" id="IPR041698">
    <property type="entry name" value="Methyltransf_25"/>
</dbReference>
<proteinExistence type="predicted"/>
<keyword evidence="3" id="KW-0489">Methyltransferase</keyword>
<dbReference type="PANTHER" id="PTHR43861">
    <property type="entry name" value="TRANS-ACONITATE 2-METHYLTRANSFERASE-RELATED"/>
    <property type="match status" value="1"/>
</dbReference>
<evidence type="ECO:0000313" key="3">
    <source>
        <dbReference type="EMBL" id="MBC6111698.1"/>
    </source>
</evidence>
<evidence type="ECO:0000259" key="2">
    <source>
        <dbReference type="Pfam" id="PF13649"/>
    </source>
</evidence>
<dbReference type="RefSeq" id="WP_187072126.1">
    <property type="nucleotide sequence ID" value="NZ_JACRYL010000012.1"/>
</dbReference>